<sequence>MPLLCLLSSFSRVEEAKVLQELTNLQVVRLAYNQFSGSLPLTLGNFTFLQYVDFCANKLTGKIPPEIGNLSGLVSLNLSYNQLTGPIPAALSNLSQIESLDISHNKLSGGIPWQLDQLKFLEVFSVAQNNLSGCIPNFRDQLATFGEAAYAGNVGLHGPPLDQMCTSASNTTAPLEEEDKEVSSIDKVIFYAISAAAYVGEQIATDVTPYTLSFVTAPISTLLFLEE</sequence>
<accession>A0A199VGA9</accession>
<evidence type="ECO:0000256" key="6">
    <source>
        <dbReference type="ARBA" id="ARBA00022737"/>
    </source>
</evidence>
<keyword evidence="9" id="KW-0325">Glycoprotein</keyword>
<dbReference type="SUPFAM" id="SSF52058">
    <property type="entry name" value="L domain-like"/>
    <property type="match status" value="1"/>
</dbReference>
<dbReference type="EMBL" id="LSRQ01001923">
    <property type="protein sequence ID" value="OAY76048.1"/>
    <property type="molecule type" value="Genomic_DNA"/>
</dbReference>
<evidence type="ECO:0000256" key="7">
    <source>
        <dbReference type="ARBA" id="ARBA00022989"/>
    </source>
</evidence>
<evidence type="ECO:0000256" key="1">
    <source>
        <dbReference type="ARBA" id="ARBA00004167"/>
    </source>
</evidence>
<proteinExistence type="inferred from homology"/>
<keyword evidence="10" id="KW-0675">Receptor</keyword>
<dbReference type="Gene3D" id="3.80.10.10">
    <property type="entry name" value="Ribonuclease Inhibitor"/>
    <property type="match status" value="1"/>
</dbReference>
<keyword evidence="4" id="KW-1070">Brassinosteroid signaling pathway</keyword>
<evidence type="ECO:0000256" key="9">
    <source>
        <dbReference type="ARBA" id="ARBA00023180"/>
    </source>
</evidence>
<dbReference type="GO" id="GO:0016301">
    <property type="term" value="F:kinase activity"/>
    <property type="evidence" value="ECO:0007669"/>
    <property type="project" value="UniProtKB-KW"/>
</dbReference>
<keyword evidence="10" id="KW-0808">Transferase</keyword>
<reference evidence="10 11" key="1">
    <citation type="journal article" date="2016" name="DNA Res.">
        <title>The draft genome of MD-2 pineapple using hybrid error correction of long reads.</title>
        <authorList>
            <person name="Redwan R.M."/>
            <person name="Saidin A."/>
            <person name="Kumar S.V."/>
        </authorList>
    </citation>
    <scope>NUCLEOTIDE SEQUENCE [LARGE SCALE GENOMIC DNA]</scope>
    <source>
        <strain evidence="11">cv. MD2</strain>
        <tissue evidence="10">Leaf</tissue>
    </source>
</reference>
<comment type="similarity">
    <text evidence="2">Belongs to the RLP family.</text>
</comment>
<name>A0A199VGA9_ANACO</name>
<dbReference type="InterPro" id="IPR051502">
    <property type="entry name" value="RLP_Defense_Trigger"/>
</dbReference>
<evidence type="ECO:0000313" key="11">
    <source>
        <dbReference type="Proteomes" id="UP000092600"/>
    </source>
</evidence>
<comment type="subcellular location">
    <subcellularLocation>
        <location evidence="1">Membrane</location>
        <topology evidence="1">Single-pass membrane protein</topology>
    </subcellularLocation>
</comment>
<keyword evidence="8" id="KW-0472">Membrane</keyword>
<dbReference type="Pfam" id="PF13855">
    <property type="entry name" value="LRR_8"/>
    <property type="match status" value="1"/>
</dbReference>
<dbReference type="InterPro" id="IPR001611">
    <property type="entry name" value="Leu-rich_rpt"/>
</dbReference>
<evidence type="ECO:0000256" key="3">
    <source>
        <dbReference type="ARBA" id="ARBA00022614"/>
    </source>
</evidence>
<dbReference type="Pfam" id="PF00560">
    <property type="entry name" value="LRR_1"/>
    <property type="match status" value="1"/>
</dbReference>
<dbReference type="PRINTS" id="PR00019">
    <property type="entry name" value="LEURICHRPT"/>
</dbReference>
<keyword evidence="3" id="KW-0433">Leucine-rich repeat</keyword>
<keyword evidence="6" id="KW-0677">Repeat</keyword>
<dbReference type="AlphaFoldDB" id="A0A199VGA9"/>
<gene>
    <name evidence="10" type="ORF">ACMD2_25384</name>
</gene>
<dbReference type="Proteomes" id="UP000092600">
    <property type="component" value="Unassembled WGS sequence"/>
</dbReference>
<comment type="caution">
    <text evidence="10">The sequence shown here is derived from an EMBL/GenBank/DDBJ whole genome shotgun (WGS) entry which is preliminary data.</text>
</comment>
<keyword evidence="5" id="KW-0812">Transmembrane</keyword>
<organism evidence="10 11">
    <name type="scientific">Ananas comosus</name>
    <name type="common">Pineapple</name>
    <name type="synonym">Ananas ananas</name>
    <dbReference type="NCBI Taxonomy" id="4615"/>
    <lineage>
        <taxon>Eukaryota</taxon>
        <taxon>Viridiplantae</taxon>
        <taxon>Streptophyta</taxon>
        <taxon>Embryophyta</taxon>
        <taxon>Tracheophyta</taxon>
        <taxon>Spermatophyta</taxon>
        <taxon>Magnoliopsida</taxon>
        <taxon>Liliopsida</taxon>
        <taxon>Poales</taxon>
        <taxon>Bromeliaceae</taxon>
        <taxon>Bromelioideae</taxon>
        <taxon>Ananas</taxon>
    </lineage>
</organism>
<dbReference type="PANTHER" id="PTHR48062:SF56">
    <property type="entry name" value="OS04G0647900 PROTEIN"/>
    <property type="match status" value="1"/>
</dbReference>
<dbReference type="FunFam" id="3.80.10.10:FF:000111">
    <property type="entry name" value="LRR receptor-like serine/threonine-protein kinase ERECTA"/>
    <property type="match status" value="1"/>
</dbReference>
<dbReference type="InterPro" id="IPR032675">
    <property type="entry name" value="LRR_dom_sf"/>
</dbReference>
<protein>
    <submittedName>
        <fullName evidence="10">LRR receptor-like serine/threonine-protein kinase GSO1</fullName>
    </submittedName>
</protein>
<keyword evidence="10" id="KW-0418">Kinase</keyword>
<evidence type="ECO:0000256" key="8">
    <source>
        <dbReference type="ARBA" id="ARBA00023136"/>
    </source>
</evidence>
<evidence type="ECO:0000256" key="5">
    <source>
        <dbReference type="ARBA" id="ARBA00022692"/>
    </source>
</evidence>
<keyword evidence="7" id="KW-1133">Transmembrane helix</keyword>
<dbReference type="GO" id="GO:0009742">
    <property type="term" value="P:brassinosteroid mediated signaling pathway"/>
    <property type="evidence" value="ECO:0007669"/>
    <property type="project" value="UniProtKB-KW"/>
</dbReference>
<dbReference type="STRING" id="4615.A0A199VGA9"/>
<dbReference type="GO" id="GO:0016020">
    <property type="term" value="C:membrane"/>
    <property type="evidence" value="ECO:0007669"/>
    <property type="project" value="UniProtKB-SubCell"/>
</dbReference>
<evidence type="ECO:0000256" key="4">
    <source>
        <dbReference type="ARBA" id="ARBA00022626"/>
    </source>
</evidence>
<evidence type="ECO:0000313" key="10">
    <source>
        <dbReference type="EMBL" id="OAY76048.1"/>
    </source>
</evidence>
<evidence type="ECO:0000256" key="2">
    <source>
        <dbReference type="ARBA" id="ARBA00009592"/>
    </source>
</evidence>
<dbReference type="PANTHER" id="PTHR48062">
    <property type="entry name" value="RECEPTOR-LIKE PROTEIN 14"/>
    <property type="match status" value="1"/>
</dbReference>